<organism evidence="2 3">
    <name type="scientific">Pleurodeles waltl</name>
    <name type="common">Iberian ribbed newt</name>
    <dbReference type="NCBI Taxonomy" id="8319"/>
    <lineage>
        <taxon>Eukaryota</taxon>
        <taxon>Metazoa</taxon>
        <taxon>Chordata</taxon>
        <taxon>Craniata</taxon>
        <taxon>Vertebrata</taxon>
        <taxon>Euteleostomi</taxon>
        <taxon>Amphibia</taxon>
        <taxon>Batrachia</taxon>
        <taxon>Caudata</taxon>
        <taxon>Salamandroidea</taxon>
        <taxon>Salamandridae</taxon>
        <taxon>Pleurodelinae</taxon>
        <taxon>Pleurodeles</taxon>
    </lineage>
</organism>
<keyword evidence="3" id="KW-1185">Reference proteome</keyword>
<accession>A0AAV7LY07</accession>
<evidence type="ECO:0000256" key="1">
    <source>
        <dbReference type="SAM" id="MobiDB-lite"/>
    </source>
</evidence>
<feature type="compositionally biased region" description="Basic residues" evidence="1">
    <location>
        <begin position="43"/>
        <end position="53"/>
    </location>
</feature>
<feature type="region of interest" description="Disordered" evidence="1">
    <location>
        <begin position="39"/>
        <end position="70"/>
    </location>
</feature>
<dbReference type="EMBL" id="JANPWB010000014">
    <property type="protein sequence ID" value="KAJ1096086.1"/>
    <property type="molecule type" value="Genomic_DNA"/>
</dbReference>
<proteinExistence type="predicted"/>
<dbReference type="Proteomes" id="UP001066276">
    <property type="component" value="Chromosome 10"/>
</dbReference>
<name>A0AAV7LY07_PLEWA</name>
<gene>
    <name evidence="2" type="ORF">NDU88_001232</name>
</gene>
<comment type="caution">
    <text evidence="2">The sequence shown here is derived from an EMBL/GenBank/DDBJ whole genome shotgun (WGS) entry which is preliminary data.</text>
</comment>
<evidence type="ECO:0000313" key="3">
    <source>
        <dbReference type="Proteomes" id="UP001066276"/>
    </source>
</evidence>
<evidence type="ECO:0000313" key="2">
    <source>
        <dbReference type="EMBL" id="KAJ1096086.1"/>
    </source>
</evidence>
<dbReference type="AlphaFoldDB" id="A0AAV7LY07"/>
<protein>
    <submittedName>
        <fullName evidence="2">Uncharacterized protein</fullName>
    </submittedName>
</protein>
<reference evidence="2" key="1">
    <citation type="journal article" date="2022" name="bioRxiv">
        <title>Sequencing and chromosome-scale assembly of the giantPleurodeles waltlgenome.</title>
        <authorList>
            <person name="Brown T."/>
            <person name="Elewa A."/>
            <person name="Iarovenko S."/>
            <person name="Subramanian E."/>
            <person name="Araus A.J."/>
            <person name="Petzold A."/>
            <person name="Susuki M."/>
            <person name="Suzuki K.-i.T."/>
            <person name="Hayashi T."/>
            <person name="Toyoda A."/>
            <person name="Oliveira C."/>
            <person name="Osipova E."/>
            <person name="Leigh N.D."/>
            <person name="Simon A."/>
            <person name="Yun M.H."/>
        </authorList>
    </citation>
    <scope>NUCLEOTIDE SEQUENCE</scope>
    <source>
        <strain evidence="2">20211129_DDA</strain>
        <tissue evidence="2">Liver</tissue>
    </source>
</reference>
<sequence length="70" mass="7908">MEGVCPAEELSRALKSITPEVEEAVWRTCRDHLLSHQFSGGHARFHRRPRQGRHGAIQDAEYSGADQKIP</sequence>